<protein>
    <recommendedName>
        <fullName evidence="2">Phospholipase/carboxylesterase/thioesterase domain-containing protein</fullName>
    </recommendedName>
</protein>
<evidence type="ECO:0000313" key="3">
    <source>
        <dbReference type="EMBL" id="OBT94464.1"/>
    </source>
</evidence>
<dbReference type="AlphaFoldDB" id="A0A1B8GF57"/>
<evidence type="ECO:0000313" key="4">
    <source>
        <dbReference type="Proteomes" id="UP000091956"/>
    </source>
</evidence>
<dbReference type="GeneID" id="28840629"/>
<dbReference type="GO" id="GO:0005737">
    <property type="term" value="C:cytoplasm"/>
    <property type="evidence" value="ECO:0007669"/>
    <property type="project" value="TreeGrafter"/>
</dbReference>
<dbReference type="PANTHER" id="PTHR10655:SF63">
    <property type="entry name" value="PHOSPHOLIPASE_CARBOXYLESTERASE_THIOESTERASE DOMAIN-CONTAINING PROTEIN"/>
    <property type="match status" value="1"/>
</dbReference>
<evidence type="ECO:0000259" key="2">
    <source>
        <dbReference type="Pfam" id="PF02230"/>
    </source>
</evidence>
<comment type="similarity">
    <text evidence="1">Belongs to the AB hydrolase superfamily. AB hydrolase 2 family.</text>
</comment>
<dbReference type="Gene3D" id="3.40.50.1820">
    <property type="entry name" value="alpha/beta hydrolase"/>
    <property type="match status" value="1"/>
</dbReference>
<name>A0A1B8GF57_9PEZI</name>
<dbReference type="Proteomes" id="UP000091956">
    <property type="component" value="Unassembled WGS sequence"/>
</dbReference>
<proteinExistence type="inferred from homology"/>
<organism evidence="3 4">
    <name type="scientific">Pseudogymnoascus verrucosus</name>
    <dbReference type="NCBI Taxonomy" id="342668"/>
    <lineage>
        <taxon>Eukaryota</taxon>
        <taxon>Fungi</taxon>
        <taxon>Dikarya</taxon>
        <taxon>Ascomycota</taxon>
        <taxon>Pezizomycotina</taxon>
        <taxon>Leotiomycetes</taxon>
        <taxon>Thelebolales</taxon>
        <taxon>Thelebolaceae</taxon>
        <taxon>Pseudogymnoascus</taxon>
    </lineage>
</organism>
<reference evidence="4" key="2">
    <citation type="journal article" date="2018" name="Nat. Commun.">
        <title>Extreme sensitivity to ultraviolet light in the fungal pathogen causing white-nose syndrome of bats.</title>
        <authorList>
            <person name="Palmer J.M."/>
            <person name="Drees K.P."/>
            <person name="Foster J.T."/>
            <person name="Lindner D.L."/>
        </authorList>
    </citation>
    <scope>NUCLEOTIDE SEQUENCE [LARGE SCALE GENOMIC DNA]</scope>
    <source>
        <strain evidence="4">UAMH 10579</strain>
    </source>
</reference>
<dbReference type="InterPro" id="IPR003140">
    <property type="entry name" value="PLipase/COase/thioEstase"/>
</dbReference>
<dbReference type="EMBL" id="KV460243">
    <property type="protein sequence ID" value="OBT94464.1"/>
    <property type="molecule type" value="Genomic_DNA"/>
</dbReference>
<dbReference type="Pfam" id="PF02230">
    <property type="entry name" value="Abhydrolase_2"/>
    <property type="match status" value="2"/>
</dbReference>
<dbReference type="RefSeq" id="XP_018128197.1">
    <property type="nucleotide sequence ID" value="XM_018276678.2"/>
</dbReference>
<dbReference type="PANTHER" id="PTHR10655">
    <property type="entry name" value="LYSOPHOSPHOLIPASE-RELATED"/>
    <property type="match status" value="1"/>
</dbReference>
<dbReference type="GO" id="GO:0008474">
    <property type="term" value="F:palmitoyl-(protein) hydrolase activity"/>
    <property type="evidence" value="ECO:0007669"/>
    <property type="project" value="TreeGrafter"/>
</dbReference>
<evidence type="ECO:0000256" key="1">
    <source>
        <dbReference type="ARBA" id="ARBA00006499"/>
    </source>
</evidence>
<feature type="domain" description="Phospholipase/carboxylesterase/thioesterase" evidence="2">
    <location>
        <begin position="19"/>
        <end position="173"/>
    </location>
</feature>
<dbReference type="GO" id="GO:0052689">
    <property type="term" value="F:carboxylic ester hydrolase activity"/>
    <property type="evidence" value="ECO:0007669"/>
    <property type="project" value="TreeGrafter"/>
</dbReference>
<dbReference type="InterPro" id="IPR029058">
    <property type="entry name" value="AB_hydrolase_fold"/>
</dbReference>
<accession>A0A1B8GF57</accession>
<reference evidence="3 4" key="1">
    <citation type="submission" date="2016-03" db="EMBL/GenBank/DDBJ databases">
        <title>Comparative genomics of Pseudogymnoascus destructans, the fungus causing white-nose syndrome of bats.</title>
        <authorList>
            <person name="Palmer J.M."/>
            <person name="Drees K.P."/>
            <person name="Foster J.T."/>
            <person name="Lindner D.L."/>
        </authorList>
    </citation>
    <scope>NUCLEOTIDE SEQUENCE [LARGE SCALE GENOMIC DNA]</scope>
    <source>
        <strain evidence="3 4">UAMH 10579</strain>
    </source>
</reference>
<dbReference type="OrthoDB" id="2418081at2759"/>
<dbReference type="InterPro" id="IPR050565">
    <property type="entry name" value="LYPA1-2/EST-like"/>
</dbReference>
<sequence length="285" mass="31461">MDPDTHQPPTTPHSFPELHIIEPISPHTHTAILLHGRGSNGPEFAEELMEESKLPGQPTLAEKLPSWRFVFPSSRELWSTLFEEDMPAWFEAHSLSDITSRQELQEPGIVEAVGYLSSVLDYEIVRIGGDAGKVVLGGISQGAAVGMWTLLCGEKRETLGGFVGASTWLPFAGHIGEYVGKGGEDSPGRDFVESKMSHLRHLVASPREFRGVLNTPVFLGHGIDDEMVDIELGRQARKVLEQLGMEVEGKEYQGAELNGHWVKVPEEMDDIERFLRAVESKNGSN</sequence>
<dbReference type="SUPFAM" id="SSF53474">
    <property type="entry name" value="alpha/beta-Hydrolases"/>
    <property type="match status" value="1"/>
</dbReference>
<gene>
    <name evidence="3" type="ORF">VE01_07243</name>
</gene>
<dbReference type="STRING" id="342668.A0A1B8GF57"/>
<feature type="domain" description="Phospholipase/carboxylesterase/thioesterase" evidence="2">
    <location>
        <begin position="214"/>
        <end position="277"/>
    </location>
</feature>
<keyword evidence="4" id="KW-1185">Reference proteome</keyword>